<protein>
    <submittedName>
        <fullName evidence="1">Uncharacterized protein</fullName>
    </submittedName>
</protein>
<accession>A0ABQ6IWJ3</accession>
<evidence type="ECO:0000313" key="1">
    <source>
        <dbReference type="EMBL" id="GMA41069.1"/>
    </source>
</evidence>
<dbReference type="RefSeq" id="WP_284304667.1">
    <property type="nucleotide sequence ID" value="NZ_BSUO01000001.1"/>
</dbReference>
<proteinExistence type="predicted"/>
<dbReference type="Proteomes" id="UP001157126">
    <property type="component" value="Unassembled WGS sequence"/>
</dbReference>
<gene>
    <name evidence="1" type="ORF">GCM10025883_31140</name>
</gene>
<keyword evidence="2" id="KW-1185">Reference proteome</keyword>
<dbReference type="EMBL" id="BSUO01000001">
    <property type="protein sequence ID" value="GMA41069.1"/>
    <property type="molecule type" value="Genomic_DNA"/>
</dbReference>
<evidence type="ECO:0000313" key="2">
    <source>
        <dbReference type="Proteomes" id="UP001157126"/>
    </source>
</evidence>
<reference evidence="2" key="1">
    <citation type="journal article" date="2019" name="Int. J. Syst. Evol. Microbiol.">
        <title>The Global Catalogue of Microorganisms (GCM) 10K type strain sequencing project: providing services to taxonomists for standard genome sequencing and annotation.</title>
        <authorList>
            <consortium name="The Broad Institute Genomics Platform"/>
            <consortium name="The Broad Institute Genome Sequencing Center for Infectious Disease"/>
            <person name="Wu L."/>
            <person name="Ma J."/>
        </authorList>
    </citation>
    <scope>NUCLEOTIDE SEQUENCE [LARGE SCALE GENOMIC DNA]</scope>
    <source>
        <strain evidence="2">NBRC 113072</strain>
    </source>
</reference>
<sequence>MSTHGVEFDLGTLLDSIESPVDPAAPTAEVFGPRFLVATDWSSAAVPLAMLRAFRAIVPRTAPVRLVFAVTHQPSPEDAACVHVLLAGIGSDGDLSGLEIESFDEAASTPYDTAVVPDGDADSLVTQVVSTILRLQDVVTYHVSAGVGGSFPFNVGDRDALSERLSRFSP</sequence>
<organism evidence="1 2">
    <name type="scientific">Mobilicoccus caccae</name>
    <dbReference type="NCBI Taxonomy" id="1859295"/>
    <lineage>
        <taxon>Bacteria</taxon>
        <taxon>Bacillati</taxon>
        <taxon>Actinomycetota</taxon>
        <taxon>Actinomycetes</taxon>
        <taxon>Micrococcales</taxon>
        <taxon>Dermatophilaceae</taxon>
        <taxon>Mobilicoccus</taxon>
    </lineage>
</organism>
<comment type="caution">
    <text evidence="1">The sequence shown here is derived from an EMBL/GenBank/DDBJ whole genome shotgun (WGS) entry which is preliminary data.</text>
</comment>
<name>A0ABQ6IWJ3_9MICO</name>